<dbReference type="PANTHER" id="PTHR44757:SF2">
    <property type="entry name" value="BIOFILM ARCHITECTURE MAINTENANCE PROTEIN MBAA"/>
    <property type="match status" value="1"/>
</dbReference>
<evidence type="ECO:0000313" key="3">
    <source>
        <dbReference type="EMBL" id="MFD0848109.1"/>
    </source>
</evidence>
<dbReference type="InterPro" id="IPR013656">
    <property type="entry name" value="PAS_4"/>
</dbReference>
<name>A0ABW3C2H2_SPHXN</name>
<dbReference type="InterPro" id="IPR029787">
    <property type="entry name" value="Nucleotide_cyclase"/>
</dbReference>
<dbReference type="PROSITE" id="PS50883">
    <property type="entry name" value="EAL"/>
    <property type="match status" value="1"/>
</dbReference>
<evidence type="ECO:0000259" key="1">
    <source>
        <dbReference type="PROSITE" id="PS50883"/>
    </source>
</evidence>
<dbReference type="SMART" id="SM00267">
    <property type="entry name" value="GGDEF"/>
    <property type="match status" value="1"/>
</dbReference>
<feature type="domain" description="EAL" evidence="1">
    <location>
        <begin position="330"/>
        <end position="586"/>
    </location>
</feature>
<dbReference type="CDD" id="cd01948">
    <property type="entry name" value="EAL"/>
    <property type="match status" value="1"/>
</dbReference>
<comment type="caution">
    <text evidence="3">The sequence shown here is derived from an EMBL/GenBank/DDBJ whole genome shotgun (WGS) entry which is preliminary data.</text>
</comment>
<dbReference type="NCBIfam" id="TIGR00254">
    <property type="entry name" value="GGDEF"/>
    <property type="match status" value="1"/>
</dbReference>
<dbReference type="Pfam" id="PF00990">
    <property type="entry name" value="GGDEF"/>
    <property type="match status" value="1"/>
</dbReference>
<dbReference type="Gene3D" id="3.20.20.450">
    <property type="entry name" value="EAL domain"/>
    <property type="match status" value="1"/>
</dbReference>
<dbReference type="InterPro" id="IPR000160">
    <property type="entry name" value="GGDEF_dom"/>
</dbReference>
<keyword evidence="4" id="KW-1185">Reference proteome</keyword>
<dbReference type="SUPFAM" id="SSF55073">
    <property type="entry name" value="Nucleotide cyclase"/>
    <property type="match status" value="1"/>
</dbReference>
<dbReference type="InterPro" id="IPR052155">
    <property type="entry name" value="Biofilm_reg_signaling"/>
</dbReference>
<organism evidence="3 4">
    <name type="scientific">Sphingosinicella xenopeptidilytica</name>
    <dbReference type="NCBI Taxonomy" id="364098"/>
    <lineage>
        <taxon>Bacteria</taxon>
        <taxon>Pseudomonadati</taxon>
        <taxon>Pseudomonadota</taxon>
        <taxon>Alphaproteobacteria</taxon>
        <taxon>Sphingomonadales</taxon>
        <taxon>Sphingosinicellaceae</taxon>
        <taxon>Sphingosinicella</taxon>
    </lineage>
</organism>
<dbReference type="InterPro" id="IPR043128">
    <property type="entry name" value="Rev_trsase/Diguanyl_cyclase"/>
</dbReference>
<dbReference type="CDD" id="cd01949">
    <property type="entry name" value="GGDEF"/>
    <property type="match status" value="1"/>
</dbReference>
<sequence length="608" mass="66090">MQSKRAIGAAGSAADRIGGIEPAAAAAAEAILQGVIDTLPVGVLIFQAGPDGIPVCLSSNATFESWARYPHNQVIGLGLPRIRLLNENPRIGVAVESLLQDPRGAKREIDWTVSESPRQRHLSAHISPLAPSGDAPARVVIAVRDRTPEIQAERNLKQTMLNDALTGLPNRVLFIEQLEEALEGRMKSHLAVAVINIDRFKRVNENLGHIVGDELLAAMARRLLPCIRANDCLARLSGDEFAVLVKNIDAPEDTIRVVERIQSTLKSPFVITGGECFVSASIGIATTFSSRRYSEDLIRDADFALHTAKSRGRGGIAIYQSSAHSVARDMFRMEADLRKAIERQELELAFQPYVNLAEGRLVGFEALARWNHPERGVISPSDFIPIAEDSGLIVPLGRWAIETACNQIADWRRRCAGAADLTVGVNVSGLQLAQDDIVGAVEAALTASGIPGRALKVELTESAIVENPELARQIFTKLKQLDLSIAMDDFGTGYSSLSYLQQLPIDVLKIDQSFVGGMMKSDDSHKIVTTIIALARNLGMTTVAEGVEEESQAERLRALGCDTAQGYFFARPMAAQEAEQFIDNGICCPSRKRRVEQRTDVHSVARTS</sequence>
<feature type="domain" description="GGDEF" evidence="2">
    <location>
        <begin position="188"/>
        <end position="321"/>
    </location>
</feature>
<dbReference type="Gene3D" id="3.30.70.270">
    <property type="match status" value="1"/>
</dbReference>
<dbReference type="Gene3D" id="3.30.450.20">
    <property type="entry name" value="PAS domain"/>
    <property type="match status" value="1"/>
</dbReference>
<dbReference type="EMBL" id="JBHTIK010000004">
    <property type="protein sequence ID" value="MFD0848109.1"/>
    <property type="molecule type" value="Genomic_DNA"/>
</dbReference>
<evidence type="ECO:0000313" key="4">
    <source>
        <dbReference type="Proteomes" id="UP001597124"/>
    </source>
</evidence>
<dbReference type="Proteomes" id="UP001597124">
    <property type="component" value="Unassembled WGS sequence"/>
</dbReference>
<dbReference type="PROSITE" id="PS50887">
    <property type="entry name" value="GGDEF"/>
    <property type="match status" value="1"/>
</dbReference>
<dbReference type="InterPro" id="IPR035919">
    <property type="entry name" value="EAL_sf"/>
</dbReference>
<dbReference type="Pfam" id="PF08448">
    <property type="entry name" value="PAS_4"/>
    <property type="match status" value="1"/>
</dbReference>
<dbReference type="PANTHER" id="PTHR44757">
    <property type="entry name" value="DIGUANYLATE CYCLASE DGCP"/>
    <property type="match status" value="1"/>
</dbReference>
<accession>A0ABW3C2H2</accession>
<proteinExistence type="predicted"/>
<dbReference type="RefSeq" id="WP_381488333.1">
    <property type="nucleotide sequence ID" value="NZ_JBHTIK010000004.1"/>
</dbReference>
<protein>
    <submittedName>
        <fullName evidence="3">Bifunctional diguanylate cyclase/phosphodiesterase</fullName>
    </submittedName>
</protein>
<evidence type="ECO:0000259" key="2">
    <source>
        <dbReference type="PROSITE" id="PS50887"/>
    </source>
</evidence>
<reference evidence="4" key="1">
    <citation type="journal article" date="2019" name="Int. J. Syst. Evol. Microbiol.">
        <title>The Global Catalogue of Microorganisms (GCM) 10K type strain sequencing project: providing services to taxonomists for standard genome sequencing and annotation.</title>
        <authorList>
            <consortium name="The Broad Institute Genomics Platform"/>
            <consortium name="The Broad Institute Genome Sequencing Center for Infectious Disease"/>
            <person name="Wu L."/>
            <person name="Ma J."/>
        </authorList>
    </citation>
    <scope>NUCLEOTIDE SEQUENCE [LARGE SCALE GENOMIC DNA]</scope>
    <source>
        <strain evidence="4">CCUG 52537</strain>
    </source>
</reference>
<gene>
    <name evidence="3" type="ORF">ACFQ00_07220</name>
</gene>
<dbReference type="InterPro" id="IPR001633">
    <property type="entry name" value="EAL_dom"/>
</dbReference>
<dbReference type="Pfam" id="PF00563">
    <property type="entry name" value="EAL"/>
    <property type="match status" value="1"/>
</dbReference>
<dbReference type="SUPFAM" id="SSF141868">
    <property type="entry name" value="EAL domain-like"/>
    <property type="match status" value="1"/>
</dbReference>
<dbReference type="SMART" id="SM00052">
    <property type="entry name" value="EAL"/>
    <property type="match status" value="1"/>
</dbReference>